<proteinExistence type="predicted"/>
<evidence type="ECO:0008006" key="3">
    <source>
        <dbReference type="Google" id="ProtNLM"/>
    </source>
</evidence>
<dbReference type="Proteomes" id="UP000823775">
    <property type="component" value="Unassembled WGS sequence"/>
</dbReference>
<comment type="caution">
    <text evidence="1">The sequence shown here is derived from an EMBL/GenBank/DDBJ whole genome shotgun (WGS) entry which is preliminary data.</text>
</comment>
<organism evidence="1 2">
    <name type="scientific">Datura stramonium</name>
    <name type="common">Jimsonweed</name>
    <name type="synonym">Common thornapple</name>
    <dbReference type="NCBI Taxonomy" id="4076"/>
    <lineage>
        <taxon>Eukaryota</taxon>
        <taxon>Viridiplantae</taxon>
        <taxon>Streptophyta</taxon>
        <taxon>Embryophyta</taxon>
        <taxon>Tracheophyta</taxon>
        <taxon>Spermatophyta</taxon>
        <taxon>Magnoliopsida</taxon>
        <taxon>eudicotyledons</taxon>
        <taxon>Gunneridae</taxon>
        <taxon>Pentapetalae</taxon>
        <taxon>asterids</taxon>
        <taxon>lamiids</taxon>
        <taxon>Solanales</taxon>
        <taxon>Solanaceae</taxon>
        <taxon>Solanoideae</taxon>
        <taxon>Datureae</taxon>
        <taxon>Datura</taxon>
    </lineage>
</organism>
<keyword evidence="2" id="KW-1185">Reference proteome</keyword>
<reference evidence="1 2" key="1">
    <citation type="journal article" date="2021" name="BMC Genomics">
        <title>Datura genome reveals duplications of psychoactive alkaloid biosynthetic genes and high mutation rate following tissue culture.</title>
        <authorList>
            <person name="Rajewski A."/>
            <person name="Carter-House D."/>
            <person name="Stajich J."/>
            <person name="Litt A."/>
        </authorList>
    </citation>
    <scope>NUCLEOTIDE SEQUENCE [LARGE SCALE GENOMIC DNA]</scope>
    <source>
        <strain evidence="1">AR-01</strain>
    </source>
</reference>
<dbReference type="EMBL" id="JACEIK010006117">
    <property type="protein sequence ID" value="MCE2055107.1"/>
    <property type="molecule type" value="Genomic_DNA"/>
</dbReference>
<evidence type="ECO:0000313" key="2">
    <source>
        <dbReference type="Proteomes" id="UP000823775"/>
    </source>
</evidence>
<gene>
    <name evidence="1" type="ORF">HAX54_041992</name>
</gene>
<evidence type="ECO:0000313" key="1">
    <source>
        <dbReference type="EMBL" id="MCE2055107.1"/>
    </source>
</evidence>
<name>A0ABS8VYT8_DATST</name>
<sequence length="134" mass="15123">MTQGVDFSEVDQISCALQLIKSSPNLGKLQIWVQGSDDNAETVMKYLEAPTCSNRPLNKLKCVVIRSFECSNTELFFVKLLCACTPSLVRMCIEQGIAIDSKEERNITIKLMRFPRASTRAELFYFPFEATNAD</sequence>
<accession>A0ABS8VYT8</accession>
<protein>
    <recommendedName>
        <fullName evidence="3">FBD domain-containing protein</fullName>
    </recommendedName>
</protein>